<dbReference type="AlphaFoldDB" id="A0A9W6Y334"/>
<evidence type="ECO:0000256" key="1">
    <source>
        <dbReference type="SAM" id="MobiDB-lite"/>
    </source>
</evidence>
<feature type="region of interest" description="Disordered" evidence="1">
    <location>
        <begin position="1"/>
        <end position="28"/>
    </location>
</feature>
<feature type="compositionally biased region" description="Polar residues" evidence="1">
    <location>
        <begin position="1"/>
        <end position="13"/>
    </location>
</feature>
<accession>A0A9W6Y334</accession>
<evidence type="ECO:0000313" key="2">
    <source>
        <dbReference type="EMBL" id="GMF51578.1"/>
    </source>
</evidence>
<comment type="caution">
    <text evidence="2">The sequence shown here is derived from an EMBL/GenBank/DDBJ whole genome shotgun (WGS) entry which is preliminary data.</text>
</comment>
<reference evidence="2" key="1">
    <citation type="submission" date="2023-04" db="EMBL/GenBank/DDBJ databases">
        <title>Phytophthora fragariaefolia NBRC 109709.</title>
        <authorList>
            <person name="Ichikawa N."/>
            <person name="Sato H."/>
            <person name="Tonouchi N."/>
        </authorList>
    </citation>
    <scope>NUCLEOTIDE SEQUENCE</scope>
    <source>
        <strain evidence="2">NBRC 109709</strain>
    </source>
</reference>
<name>A0A9W6Y334_9STRA</name>
<keyword evidence="3" id="KW-1185">Reference proteome</keyword>
<dbReference type="Proteomes" id="UP001165121">
    <property type="component" value="Unassembled WGS sequence"/>
</dbReference>
<proteinExistence type="predicted"/>
<dbReference type="EMBL" id="BSXT01002922">
    <property type="protein sequence ID" value="GMF51578.1"/>
    <property type="molecule type" value="Genomic_DNA"/>
</dbReference>
<gene>
    <name evidence="2" type="ORF">Pfra01_002088800</name>
</gene>
<organism evidence="2 3">
    <name type="scientific">Phytophthora fragariaefolia</name>
    <dbReference type="NCBI Taxonomy" id="1490495"/>
    <lineage>
        <taxon>Eukaryota</taxon>
        <taxon>Sar</taxon>
        <taxon>Stramenopiles</taxon>
        <taxon>Oomycota</taxon>
        <taxon>Peronosporomycetes</taxon>
        <taxon>Peronosporales</taxon>
        <taxon>Peronosporaceae</taxon>
        <taxon>Phytophthora</taxon>
    </lineage>
</organism>
<sequence>MIPEPQQTISRNPNRPGESQKRVPLGTIESVKPKMPVFQRPVTMPLESTPWLFMASPSLMLTVTSASFVGGSNCIVAEKL</sequence>
<evidence type="ECO:0000313" key="3">
    <source>
        <dbReference type="Proteomes" id="UP001165121"/>
    </source>
</evidence>
<protein>
    <submittedName>
        <fullName evidence="2">Unnamed protein product</fullName>
    </submittedName>
</protein>